<dbReference type="PANTHER" id="PTHR30514:SF18">
    <property type="entry name" value="RPIR-FAMILY TRANSCRIPTIONAL REGULATOR"/>
    <property type="match status" value="1"/>
</dbReference>
<accession>M9RNU0</accession>
<keyword evidence="6" id="KW-1185">Reference proteome</keyword>
<dbReference type="Gene3D" id="1.10.10.10">
    <property type="entry name" value="Winged helix-like DNA-binding domain superfamily/Winged helix DNA-binding domain"/>
    <property type="match status" value="1"/>
</dbReference>
<dbReference type="InterPro" id="IPR035472">
    <property type="entry name" value="RpiR-like_SIS"/>
</dbReference>
<dbReference type="SUPFAM" id="SSF46689">
    <property type="entry name" value="Homeodomain-like"/>
    <property type="match status" value="1"/>
</dbReference>
<dbReference type="Gene3D" id="3.40.50.10490">
    <property type="entry name" value="Glucose-6-phosphate isomerase like protein, domain 1"/>
    <property type="match status" value="1"/>
</dbReference>
<dbReference type="InterPro" id="IPR047640">
    <property type="entry name" value="RpiR-like"/>
</dbReference>
<dbReference type="GO" id="GO:0003677">
    <property type="term" value="F:DNA binding"/>
    <property type="evidence" value="ECO:0007669"/>
    <property type="project" value="UniProtKB-KW"/>
</dbReference>
<keyword evidence="3" id="KW-0804">Transcription</keyword>
<dbReference type="GO" id="GO:0097367">
    <property type="term" value="F:carbohydrate derivative binding"/>
    <property type="evidence" value="ECO:0007669"/>
    <property type="project" value="InterPro"/>
</dbReference>
<dbReference type="InterPro" id="IPR000281">
    <property type="entry name" value="HTH_RpiR"/>
</dbReference>
<gene>
    <name evidence="5" type="ORF">OA238_c34320</name>
</gene>
<dbReference type="PANTHER" id="PTHR30514">
    <property type="entry name" value="GLUCOKINASE"/>
    <property type="match status" value="1"/>
</dbReference>
<evidence type="ECO:0000256" key="2">
    <source>
        <dbReference type="ARBA" id="ARBA00023125"/>
    </source>
</evidence>
<dbReference type="eggNOG" id="COG1737">
    <property type="taxonomic scope" value="Bacteria"/>
</dbReference>
<dbReference type="Pfam" id="PF01418">
    <property type="entry name" value="HTH_6"/>
    <property type="match status" value="1"/>
</dbReference>
<dbReference type="InterPro" id="IPR046348">
    <property type="entry name" value="SIS_dom_sf"/>
</dbReference>
<reference evidence="5 6" key="1">
    <citation type="journal article" date="2013" name="PLoS ONE">
        <title>Poles Apart: Arctic and Antarctic Octadecabacter strains Share High Genome Plasticity and a New Type of Xanthorhodopsin.</title>
        <authorList>
            <person name="Vollmers J."/>
            <person name="Voget S."/>
            <person name="Dietrich S."/>
            <person name="Gollnow K."/>
            <person name="Smits M."/>
            <person name="Meyer K."/>
            <person name="Brinkhoff T."/>
            <person name="Simon M."/>
            <person name="Daniel R."/>
        </authorList>
    </citation>
    <scope>NUCLEOTIDE SEQUENCE [LARGE SCALE GENOMIC DNA]</scope>
    <source>
        <strain evidence="5 6">238</strain>
    </source>
</reference>
<feature type="domain" description="HTH rpiR-type" evidence="4">
    <location>
        <begin position="10"/>
        <end position="86"/>
    </location>
</feature>
<name>M9RNU0_9RHOB</name>
<dbReference type="AlphaFoldDB" id="M9RNU0"/>
<evidence type="ECO:0000256" key="3">
    <source>
        <dbReference type="ARBA" id="ARBA00023163"/>
    </source>
</evidence>
<keyword evidence="2" id="KW-0238">DNA-binding</keyword>
<evidence type="ECO:0000313" key="5">
    <source>
        <dbReference type="EMBL" id="AGI73408.1"/>
    </source>
</evidence>
<dbReference type="GO" id="GO:0003700">
    <property type="term" value="F:DNA-binding transcription factor activity"/>
    <property type="evidence" value="ECO:0007669"/>
    <property type="project" value="InterPro"/>
</dbReference>
<dbReference type="Pfam" id="PF01380">
    <property type="entry name" value="SIS"/>
    <property type="match status" value="1"/>
</dbReference>
<evidence type="ECO:0000259" key="4">
    <source>
        <dbReference type="PROSITE" id="PS51071"/>
    </source>
</evidence>
<keyword evidence="1" id="KW-0805">Transcription regulation</keyword>
<dbReference type="STRING" id="391616.OA238_c34320"/>
<evidence type="ECO:0000256" key="1">
    <source>
        <dbReference type="ARBA" id="ARBA00023015"/>
    </source>
</evidence>
<dbReference type="PROSITE" id="PS51071">
    <property type="entry name" value="HTH_RPIR"/>
    <property type="match status" value="1"/>
</dbReference>
<dbReference type="InterPro" id="IPR001347">
    <property type="entry name" value="SIS_dom"/>
</dbReference>
<organism evidence="5 6">
    <name type="scientific">Octadecabacter arcticus 238</name>
    <dbReference type="NCBI Taxonomy" id="391616"/>
    <lineage>
        <taxon>Bacteria</taxon>
        <taxon>Pseudomonadati</taxon>
        <taxon>Pseudomonadota</taxon>
        <taxon>Alphaproteobacteria</taxon>
        <taxon>Rhodobacterales</taxon>
        <taxon>Roseobacteraceae</taxon>
        <taxon>Octadecabacter</taxon>
    </lineage>
</organism>
<dbReference type="SUPFAM" id="SSF53697">
    <property type="entry name" value="SIS domain"/>
    <property type="match status" value="1"/>
</dbReference>
<dbReference type="HOGENOM" id="CLU_055769_1_2_5"/>
<dbReference type="CDD" id="cd05013">
    <property type="entry name" value="SIS_RpiR"/>
    <property type="match status" value="1"/>
</dbReference>
<sequence>MEALMAEATQTISDRIQQKLDDLTRAERQLALSILENYPASGLGPLTALAKDANVSVPTVARMVQKLGYKGYPDFQAELREELRAKVKNPIAKHDMWAEAAPSEHLLNRFTDAVMDNIRLTLSQINPVEFDAACGLVADQSRHLFIIGGRITHTLAEYFYLHMQVIRPNLTHVQSTSNTWPHYLLNAKKGDVFVIFDVRRYENNTLKLAEMAHALGAQIILFTDQWRSPVHHLADISLSCRIVVPSAWDSAATTMLLIETMISSVQNLNWGETKERMETLEVMFDQTKLFRKFT</sequence>
<dbReference type="InterPro" id="IPR009057">
    <property type="entry name" value="Homeodomain-like_sf"/>
</dbReference>
<dbReference type="EMBL" id="CP003742">
    <property type="protein sequence ID" value="AGI73408.1"/>
    <property type="molecule type" value="Genomic_DNA"/>
</dbReference>
<dbReference type="GO" id="GO:1901135">
    <property type="term" value="P:carbohydrate derivative metabolic process"/>
    <property type="evidence" value="ECO:0007669"/>
    <property type="project" value="InterPro"/>
</dbReference>
<proteinExistence type="predicted"/>
<dbReference type="Proteomes" id="UP000004688">
    <property type="component" value="Chromosome"/>
</dbReference>
<protein>
    <submittedName>
        <fullName evidence="5">Putative HTH-type transcriptional regulator</fullName>
    </submittedName>
</protein>
<dbReference type="InterPro" id="IPR036388">
    <property type="entry name" value="WH-like_DNA-bd_sf"/>
</dbReference>
<evidence type="ECO:0000313" key="6">
    <source>
        <dbReference type="Proteomes" id="UP000004688"/>
    </source>
</evidence>
<dbReference type="KEGG" id="oar:OA238_c34320"/>